<evidence type="ECO:0000313" key="11">
    <source>
        <dbReference type="EMBL" id="MBH8580860.1"/>
    </source>
</evidence>
<feature type="region of interest" description="Disordered" evidence="9">
    <location>
        <begin position="956"/>
        <end position="983"/>
    </location>
</feature>
<dbReference type="GO" id="GO:0004386">
    <property type="term" value="F:helicase activity"/>
    <property type="evidence" value="ECO:0007669"/>
    <property type="project" value="UniProtKB-KW"/>
</dbReference>
<dbReference type="AlphaFoldDB" id="A0ABD4L2E7"/>
<accession>A0ABD4L2E7</accession>
<evidence type="ECO:0000256" key="9">
    <source>
        <dbReference type="SAM" id="MobiDB-lite"/>
    </source>
</evidence>
<comment type="similarity">
    <text evidence="1">In the N-terminal section; belongs to the CRISPR-associated nuclease Cas3-HD family.</text>
</comment>
<evidence type="ECO:0000256" key="6">
    <source>
        <dbReference type="ARBA" id="ARBA00022806"/>
    </source>
</evidence>
<dbReference type="PROSITE" id="PS51643">
    <property type="entry name" value="HD_CAS3"/>
    <property type="match status" value="1"/>
</dbReference>
<dbReference type="GO" id="GO:0046872">
    <property type="term" value="F:metal ion binding"/>
    <property type="evidence" value="ECO:0007669"/>
    <property type="project" value="UniProtKB-KW"/>
</dbReference>
<sequence length="1122" mass="126961">MNVLLVSQCSKNALKETRRILDQFAERRGDRTWQTPITMEGLATLRKLLRKTARKNTAVACHWIRGRDHSELMWIVGNARCFNPQGAVPTDTTSRDILRGGDENDWHTGENILLLAELSALLHDLGKACQAFQQRLEGKLEGRNLYRHEWISLRLFAAFVGDDEDVGWLERLASSGSVQDADWLTGLVRDGLDGEPASPFRHLPPLAAAIGWLVLTHHRLPMMPGERRDGIDRQARPVVQAEQLRDLPGLVTADWNEVAESQDAARLTPYWTFEHSLPVTTAMWAERARPIARRLLARQAQRSESWLDNPYVMHLARLALMLADHHYSSLEEPTKRVRGEPGYPLYANTVRKTRRFNQPLDEHLLGVAKHSAAICRGLPSLMRHLPRLARHKGFRQRSENKQFRWQDCAFDLVQSLRERSERQGFFGINMASTGCGKTLANGRILYALADPQQGARFSVALGLRTLTLQTGQAYRERLGLGEDELAIRVGGSASRALFEHHEREAERTGSASVQKLIEEDGHVLYEGNFEGHPVLRRLGDPASRALVAAPILVCTVDHLVPATEGTRGGRQIAPMLRLMGSDLVLDEIDDFDIHDLPALTRLVHWAGLLGSRVLLSSATLPPALVRGLYEAYRDGRAQYQRNRGEPGRPLDICCAWFDEHDRQHADCPNGKAFAEAHRRFAIRRHGQLAKAPVRRRAELVALEGMGRRREEIRQALAERLRDHAATLHARHHSIDPHSGKRVSFGLIRLANIEPIVDIAQALFRLGATEGQCIHLCVYHSQYPLLMRSAIERRLDRALDRRSAEAVFGLPDIRRRLDASTEEDQLFIVLGSPVTEVGRDHDYDWAIVEPSSMRSLIQLAGRVWRHRDGECDMPNLMVLDTNLSYLENPDRPAFCRPGFEGEGWPLDSHSLNELLRPEEWEVIDARPRIVARETLYPRTSLVDLEHARLARDMLAPPAEPVPEAPVDLDKLTPRQRRRLKNGPPAPPLGAYTWYAMPRVNLVGVMAQCQPFRRQTIPQVELVLLPDESGEAWELHQIRDGQRRGERLYVRIEDSLLRRLDPLSEAGPRICPWGDTDYLDALVTLADDMEMPLEDAAERFGTVTLPESTQGWCFHPVVGFSKCR</sequence>
<keyword evidence="8" id="KW-0051">Antiviral defense</keyword>
<evidence type="ECO:0000256" key="8">
    <source>
        <dbReference type="ARBA" id="ARBA00023118"/>
    </source>
</evidence>
<gene>
    <name evidence="11" type="primary">cas3f</name>
    <name evidence="11" type="ORF">I7V36_12215</name>
</gene>
<protein>
    <submittedName>
        <fullName evidence="11">Type I-F CRISPR-associated helicase Cas3</fullName>
    </submittedName>
</protein>
<dbReference type="InterPro" id="IPR038257">
    <property type="entry name" value="CRISPR-assoc_Cas3_HD_sf"/>
</dbReference>
<dbReference type="InterPro" id="IPR006483">
    <property type="entry name" value="CRISPR-assoc_Cas3_HD"/>
</dbReference>
<evidence type="ECO:0000313" key="12">
    <source>
        <dbReference type="Proteomes" id="UP000651738"/>
    </source>
</evidence>
<dbReference type="InterPro" id="IPR013395">
    <property type="entry name" value="CRISPR-assoc_Cas3_yers"/>
</dbReference>
<organism evidence="11 12">
    <name type="scientific">Bisbaumannia pacifica</name>
    <dbReference type="NCBI Taxonomy" id="77098"/>
    <lineage>
        <taxon>Bacteria</taxon>
        <taxon>Pseudomonadati</taxon>
        <taxon>Pseudomonadota</taxon>
        <taxon>Gammaproteobacteria</taxon>
        <taxon>Oceanospirillales</taxon>
        <taxon>Halomonadaceae</taxon>
        <taxon>Bisbaumannia</taxon>
    </lineage>
</organism>
<evidence type="ECO:0000256" key="5">
    <source>
        <dbReference type="ARBA" id="ARBA00022801"/>
    </source>
</evidence>
<comment type="similarity">
    <text evidence="2">In the central section; belongs to the CRISPR-associated helicase Cas3 family.</text>
</comment>
<dbReference type="EMBL" id="JAEDAF010000010">
    <property type="protein sequence ID" value="MBH8580860.1"/>
    <property type="molecule type" value="Genomic_DNA"/>
</dbReference>
<keyword evidence="7" id="KW-0067">ATP-binding</keyword>
<dbReference type="GO" id="GO:0051607">
    <property type="term" value="P:defense response to virus"/>
    <property type="evidence" value="ECO:0007669"/>
    <property type="project" value="UniProtKB-KW"/>
</dbReference>
<proteinExistence type="inferred from homology"/>
<dbReference type="SUPFAM" id="SSF52540">
    <property type="entry name" value="P-loop containing nucleoside triphosphate hydrolases"/>
    <property type="match status" value="1"/>
</dbReference>
<dbReference type="GO" id="GO:0005524">
    <property type="term" value="F:ATP binding"/>
    <property type="evidence" value="ECO:0007669"/>
    <property type="project" value="UniProtKB-KW"/>
</dbReference>
<dbReference type="RefSeq" id="WP_198057957.1">
    <property type="nucleotide sequence ID" value="NZ_JAEDAF010000010.1"/>
</dbReference>
<name>A0ABD4L2E7_9GAMM</name>
<dbReference type="InterPro" id="IPR048824">
    <property type="entry name" value="Cas3-like_C"/>
</dbReference>
<dbReference type="GO" id="GO:0016787">
    <property type="term" value="F:hydrolase activity"/>
    <property type="evidence" value="ECO:0007669"/>
    <property type="project" value="UniProtKB-KW"/>
</dbReference>
<evidence type="ECO:0000256" key="3">
    <source>
        <dbReference type="ARBA" id="ARBA00022723"/>
    </source>
</evidence>
<keyword evidence="3" id="KW-0479">Metal-binding</keyword>
<dbReference type="Gene3D" id="1.10.3210.30">
    <property type="match status" value="1"/>
</dbReference>
<keyword evidence="5" id="KW-0378">Hydrolase</keyword>
<evidence type="ECO:0000256" key="1">
    <source>
        <dbReference type="ARBA" id="ARBA00006847"/>
    </source>
</evidence>
<keyword evidence="4" id="KW-0547">Nucleotide-binding</keyword>
<evidence type="ECO:0000256" key="7">
    <source>
        <dbReference type="ARBA" id="ARBA00022840"/>
    </source>
</evidence>
<dbReference type="InterPro" id="IPR048823">
    <property type="entry name" value="Cas3_I-F_Cas2"/>
</dbReference>
<feature type="domain" description="HD Cas3-type" evidence="10">
    <location>
        <begin position="102"/>
        <end position="327"/>
    </location>
</feature>
<comment type="caution">
    <text evidence="11">The sequence shown here is derived from an EMBL/GenBank/DDBJ whole genome shotgun (WGS) entry which is preliminary data.</text>
</comment>
<dbReference type="Proteomes" id="UP000651738">
    <property type="component" value="Unassembled WGS sequence"/>
</dbReference>
<dbReference type="InterPro" id="IPR027417">
    <property type="entry name" value="P-loop_NTPase"/>
</dbReference>
<evidence type="ECO:0000256" key="4">
    <source>
        <dbReference type="ARBA" id="ARBA00022741"/>
    </source>
</evidence>
<evidence type="ECO:0000256" key="2">
    <source>
        <dbReference type="ARBA" id="ARBA00009046"/>
    </source>
</evidence>
<dbReference type="InterPro" id="IPR054712">
    <property type="entry name" value="Cas3-like_dom"/>
</dbReference>
<keyword evidence="6" id="KW-0347">Helicase</keyword>
<dbReference type="Pfam" id="PF21802">
    <property type="entry name" value="Cas3-like_C"/>
    <property type="match status" value="1"/>
</dbReference>
<dbReference type="NCBIfam" id="TIGR02562">
    <property type="entry name" value="cas3_yersinia"/>
    <property type="match status" value="1"/>
</dbReference>
<dbReference type="Pfam" id="PF21384">
    <property type="entry name" value="Cas3_I-F_Cas2"/>
    <property type="match status" value="1"/>
</dbReference>
<dbReference type="Pfam" id="PF22590">
    <property type="entry name" value="Cas3-like_C_2"/>
    <property type="match status" value="1"/>
</dbReference>
<evidence type="ECO:0000259" key="10">
    <source>
        <dbReference type="PROSITE" id="PS51643"/>
    </source>
</evidence>
<reference evidence="11 12" key="1">
    <citation type="submission" date="2020-12" db="EMBL/GenBank/DDBJ databases">
        <title>Draft genome sequence of Halomonas pacifica strain CARE-V15.</title>
        <authorList>
            <person name="Vignesh N."/>
            <person name="Thabitha A."/>
            <person name="Saravanan R."/>
            <person name="Manigandan V."/>
        </authorList>
    </citation>
    <scope>NUCLEOTIDE SEQUENCE [LARGE SCALE GENOMIC DNA]</scope>
    <source>
        <strain evidence="11 12">CARE-V15</strain>
    </source>
</reference>